<dbReference type="Proteomes" id="UP000256869">
    <property type="component" value="Unassembled WGS sequence"/>
</dbReference>
<name>A0A3D9IVJ1_9BACL</name>
<sequence length="101" mass="11848">MWPISIWRNIVKNRERKKLLLEKLAWLEIEEMKLSIEWNEMLIGHHHNTVLSSKTEHGLAKEYKAFLSSNYESGRLGSINSIKVNGQSIVDGTHFLFLSYY</sequence>
<protein>
    <submittedName>
        <fullName evidence="1">Uncharacterized protein</fullName>
    </submittedName>
</protein>
<dbReference type="RefSeq" id="WP_115990635.1">
    <property type="nucleotide sequence ID" value="NZ_QRDY01000001.1"/>
</dbReference>
<gene>
    <name evidence="1" type="ORF">DFP95_101125</name>
</gene>
<dbReference type="AlphaFoldDB" id="A0A3D9IVJ1"/>
<evidence type="ECO:0000313" key="2">
    <source>
        <dbReference type="Proteomes" id="UP000256869"/>
    </source>
</evidence>
<organism evidence="1 2">
    <name type="scientific">Cohnella lupini</name>
    <dbReference type="NCBI Taxonomy" id="1294267"/>
    <lineage>
        <taxon>Bacteria</taxon>
        <taxon>Bacillati</taxon>
        <taxon>Bacillota</taxon>
        <taxon>Bacilli</taxon>
        <taxon>Bacillales</taxon>
        <taxon>Paenibacillaceae</taxon>
        <taxon>Cohnella</taxon>
    </lineage>
</organism>
<dbReference type="EMBL" id="QRDY01000001">
    <property type="protein sequence ID" value="RED65637.1"/>
    <property type="molecule type" value="Genomic_DNA"/>
</dbReference>
<proteinExistence type="predicted"/>
<reference evidence="1 2" key="1">
    <citation type="submission" date="2018-07" db="EMBL/GenBank/DDBJ databases">
        <title>Genomic Encyclopedia of Type Strains, Phase III (KMG-III): the genomes of soil and plant-associated and newly described type strains.</title>
        <authorList>
            <person name="Whitman W."/>
        </authorList>
    </citation>
    <scope>NUCLEOTIDE SEQUENCE [LARGE SCALE GENOMIC DNA]</scope>
    <source>
        <strain evidence="1 2">CECT 8236</strain>
    </source>
</reference>
<keyword evidence="2" id="KW-1185">Reference proteome</keyword>
<comment type="caution">
    <text evidence="1">The sequence shown here is derived from an EMBL/GenBank/DDBJ whole genome shotgun (WGS) entry which is preliminary data.</text>
</comment>
<accession>A0A3D9IVJ1</accession>
<evidence type="ECO:0000313" key="1">
    <source>
        <dbReference type="EMBL" id="RED65637.1"/>
    </source>
</evidence>